<dbReference type="RefSeq" id="WP_072851972.1">
    <property type="nucleotide sequence ID" value="NZ_FRAH01000044.1"/>
</dbReference>
<dbReference type="AlphaFoldDB" id="A0A1M6V6Z4"/>
<evidence type="ECO:0000313" key="5">
    <source>
        <dbReference type="EMBL" id="SHK77086.1"/>
    </source>
</evidence>
<keyword evidence="3" id="KW-0067">ATP-binding</keyword>
<evidence type="ECO:0000259" key="4">
    <source>
        <dbReference type="PROSITE" id="PS50893"/>
    </source>
</evidence>
<evidence type="ECO:0000256" key="1">
    <source>
        <dbReference type="ARBA" id="ARBA00022448"/>
    </source>
</evidence>
<protein>
    <submittedName>
        <fullName evidence="5">ABC transporter</fullName>
    </submittedName>
</protein>
<dbReference type="Gene3D" id="3.40.50.300">
    <property type="entry name" value="P-loop containing nucleotide triphosphate hydrolases"/>
    <property type="match status" value="1"/>
</dbReference>
<dbReference type="SMART" id="SM00382">
    <property type="entry name" value="AAA"/>
    <property type="match status" value="1"/>
</dbReference>
<evidence type="ECO:0000313" key="6">
    <source>
        <dbReference type="Proteomes" id="UP000183975"/>
    </source>
</evidence>
<dbReference type="InterPro" id="IPR003439">
    <property type="entry name" value="ABC_transporter-like_ATP-bd"/>
</dbReference>
<dbReference type="GO" id="GO:0016887">
    <property type="term" value="F:ATP hydrolysis activity"/>
    <property type="evidence" value="ECO:0007669"/>
    <property type="project" value="InterPro"/>
</dbReference>
<reference evidence="5 6" key="1">
    <citation type="submission" date="2016-11" db="EMBL/GenBank/DDBJ databases">
        <authorList>
            <person name="Jaros S."/>
            <person name="Januszkiewicz K."/>
            <person name="Wedrychowicz H."/>
        </authorList>
    </citation>
    <scope>NUCLEOTIDE SEQUENCE [LARGE SCALE GENOMIC DNA]</scope>
    <source>
        <strain evidence="5 6">DSM 14214</strain>
    </source>
</reference>
<evidence type="ECO:0000256" key="3">
    <source>
        <dbReference type="ARBA" id="ARBA00022840"/>
    </source>
</evidence>
<dbReference type="InterPro" id="IPR027417">
    <property type="entry name" value="P-loop_NTPase"/>
</dbReference>
<dbReference type="SUPFAM" id="SSF52540">
    <property type="entry name" value="P-loop containing nucleoside triphosphate hydrolases"/>
    <property type="match status" value="1"/>
</dbReference>
<dbReference type="EMBL" id="FRAH01000044">
    <property type="protein sequence ID" value="SHK77086.1"/>
    <property type="molecule type" value="Genomic_DNA"/>
</dbReference>
<dbReference type="PROSITE" id="PS50893">
    <property type="entry name" value="ABC_TRANSPORTER_2"/>
    <property type="match status" value="1"/>
</dbReference>
<dbReference type="GO" id="GO:0005524">
    <property type="term" value="F:ATP binding"/>
    <property type="evidence" value="ECO:0007669"/>
    <property type="project" value="UniProtKB-KW"/>
</dbReference>
<gene>
    <name evidence="5" type="ORF">SAMN02745138_02317</name>
</gene>
<evidence type="ECO:0000256" key="2">
    <source>
        <dbReference type="ARBA" id="ARBA00022741"/>
    </source>
</evidence>
<dbReference type="OrthoDB" id="9802264at2"/>
<sequence>MRLQAEFRKKVKTETIEISLDLENEVLGILGRSGCGKSVTLRCLAGILQPDKGRIQLDDKILFDSEKKISEKAQKRKIGYLFQNYALFPNMTVRENIAFAFGKEKEKDFLEELLERFYLTEVAELYPAVLSGGQQQRTAMARMLAAKPDVILLDEPFSALDSFLRQEMEREVQQVLQSFGGVSILVSHNKEEIFRLTQKCMVMERGKIAEIGDTKEIFAHPKTAEGRLLIQGGSL</sequence>
<dbReference type="InterPro" id="IPR003593">
    <property type="entry name" value="AAA+_ATPase"/>
</dbReference>
<dbReference type="PANTHER" id="PTHR42781">
    <property type="entry name" value="SPERMIDINE/PUTRESCINE IMPORT ATP-BINDING PROTEIN POTA"/>
    <property type="match status" value="1"/>
</dbReference>
<organism evidence="5 6">
    <name type="scientific">Anaerotignum lactatifermentans DSM 14214</name>
    <dbReference type="NCBI Taxonomy" id="1121323"/>
    <lineage>
        <taxon>Bacteria</taxon>
        <taxon>Bacillati</taxon>
        <taxon>Bacillota</taxon>
        <taxon>Clostridia</taxon>
        <taxon>Lachnospirales</taxon>
        <taxon>Anaerotignaceae</taxon>
        <taxon>Anaerotignum</taxon>
    </lineage>
</organism>
<dbReference type="PANTHER" id="PTHR42781:SF4">
    <property type="entry name" value="SPERMIDINE_PUTRESCINE IMPORT ATP-BINDING PROTEIN POTA"/>
    <property type="match status" value="1"/>
</dbReference>
<name>A0A1M6V6Z4_9FIRM</name>
<dbReference type="Proteomes" id="UP000183975">
    <property type="component" value="Unassembled WGS sequence"/>
</dbReference>
<accession>A0A1M6V6Z4</accession>
<dbReference type="Pfam" id="PF00005">
    <property type="entry name" value="ABC_tran"/>
    <property type="match status" value="1"/>
</dbReference>
<dbReference type="InterPro" id="IPR050093">
    <property type="entry name" value="ABC_SmlMolc_Importer"/>
</dbReference>
<keyword evidence="6" id="KW-1185">Reference proteome</keyword>
<keyword evidence="2" id="KW-0547">Nucleotide-binding</keyword>
<feature type="domain" description="ABC transporter" evidence="4">
    <location>
        <begin position="1"/>
        <end position="230"/>
    </location>
</feature>
<keyword evidence="1" id="KW-0813">Transport</keyword>
<proteinExistence type="predicted"/>